<comment type="caution">
    <text evidence="3">The sequence shown here is derived from an EMBL/GenBank/DDBJ whole genome shotgun (WGS) entry which is preliminary data.</text>
</comment>
<proteinExistence type="predicted"/>
<dbReference type="EMBL" id="VSSQ01002200">
    <property type="protein sequence ID" value="MPM13956.1"/>
    <property type="molecule type" value="Genomic_DNA"/>
</dbReference>
<evidence type="ECO:0000259" key="2">
    <source>
        <dbReference type="Pfam" id="PF07331"/>
    </source>
</evidence>
<evidence type="ECO:0000313" key="3">
    <source>
        <dbReference type="EMBL" id="MPM13956.1"/>
    </source>
</evidence>
<feature type="transmembrane region" description="Helical" evidence="1">
    <location>
        <begin position="114"/>
        <end position="136"/>
    </location>
</feature>
<feature type="transmembrane region" description="Helical" evidence="1">
    <location>
        <begin position="75"/>
        <end position="108"/>
    </location>
</feature>
<dbReference type="AlphaFoldDB" id="A0A644XCK2"/>
<reference evidence="3" key="1">
    <citation type="submission" date="2019-08" db="EMBL/GenBank/DDBJ databases">
        <authorList>
            <person name="Kucharzyk K."/>
            <person name="Murdoch R.W."/>
            <person name="Higgins S."/>
            <person name="Loffler F."/>
        </authorList>
    </citation>
    <scope>NUCLEOTIDE SEQUENCE</scope>
</reference>
<dbReference type="InterPro" id="IPR009936">
    <property type="entry name" value="DUF1468"/>
</dbReference>
<keyword evidence="1" id="KW-1133">Transmembrane helix</keyword>
<evidence type="ECO:0000256" key="1">
    <source>
        <dbReference type="SAM" id="Phobius"/>
    </source>
</evidence>
<keyword evidence="1" id="KW-0812">Transmembrane</keyword>
<dbReference type="Pfam" id="PF07331">
    <property type="entry name" value="TctB"/>
    <property type="match status" value="1"/>
</dbReference>
<name>A0A644XCK2_9ZZZZ</name>
<organism evidence="3">
    <name type="scientific">bioreactor metagenome</name>
    <dbReference type="NCBI Taxonomy" id="1076179"/>
    <lineage>
        <taxon>unclassified sequences</taxon>
        <taxon>metagenomes</taxon>
        <taxon>ecological metagenomes</taxon>
    </lineage>
</organism>
<feature type="domain" description="DUF1468" evidence="2">
    <location>
        <begin position="12"/>
        <end position="141"/>
    </location>
</feature>
<sequence length="142" mass="16272">MVKYGEVFISSLFMLLAFLFWIGSVPVARVSRGATLFPKILSLFLASLSIINIIRTLKKNKDQNSLLKVKIPKELVWGFLLSLLYLYLIPKMGYFVVTPIYAIVLLYTLGYRNILRMLLVTAGFMGVAYFLFYRVLSVYLPV</sequence>
<keyword evidence="1" id="KW-0472">Membrane</keyword>
<protein>
    <recommendedName>
        <fullName evidence="2">DUF1468 domain-containing protein</fullName>
    </recommendedName>
</protein>
<feature type="transmembrane region" description="Helical" evidence="1">
    <location>
        <begin position="7"/>
        <end position="24"/>
    </location>
</feature>
<feature type="transmembrane region" description="Helical" evidence="1">
    <location>
        <begin position="36"/>
        <end position="54"/>
    </location>
</feature>
<accession>A0A644XCK2</accession>
<gene>
    <name evidence="3" type="ORF">SDC9_60316</name>
</gene>